<proteinExistence type="inferred from homology"/>
<gene>
    <name evidence="5" type="ORF">DFH08DRAFT_1072754</name>
</gene>
<dbReference type="GO" id="GO:0008422">
    <property type="term" value="F:beta-glucosidase activity"/>
    <property type="evidence" value="ECO:0007669"/>
    <property type="project" value="TreeGrafter"/>
</dbReference>
<dbReference type="EMBL" id="JARIHO010000003">
    <property type="protein sequence ID" value="KAJ7363870.1"/>
    <property type="molecule type" value="Genomic_DNA"/>
</dbReference>
<keyword evidence="6" id="KW-1185">Reference proteome</keyword>
<dbReference type="PANTHER" id="PTHR30620">
    <property type="entry name" value="PERIPLASMIC BETA-GLUCOSIDASE-RELATED"/>
    <property type="match status" value="1"/>
</dbReference>
<dbReference type="InterPro" id="IPR051915">
    <property type="entry name" value="Cellulose_Degrad_GH3"/>
</dbReference>
<dbReference type="Gene3D" id="3.20.20.300">
    <property type="entry name" value="Glycoside hydrolase, family 3, N-terminal domain"/>
    <property type="match status" value="2"/>
</dbReference>
<dbReference type="Proteomes" id="UP001218218">
    <property type="component" value="Unassembled WGS sequence"/>
</dbReference>
<dbReference type="Gene3D" id="3.40.50.1700">
    <property type="entry name" value="Glycoside hydrolase family 3 C-terminal domain"/>
    <property type="match status" value="1"/>
</dbReference>
<accession>A0AAD7ANC0</accession>
<feature type="compositionally biased region" description="Polar residues" evidence="3">
    <location>
        <begin position="346"/>
        <end position="366"/>
    </location>
</feature>
<name>A0AAD7ANC0_9AGAR</name>
<reference evidence="5" key="1">
    <citation type="submission" date="2023-03" db="EMBL/GenBank/DDBJ databases">
        <title>Massive genome expansion in bonnet fungi (Mycena s.s.) driven by repeated elements and novel gene families across ecological guilds.</title>
        <authorList>
            <consortium name="Lawrence Berkeley National Laboratory"/>
            <person name="Harder C.B."/>
            <person name="Miyauchi S."/>
            <person name="Viragh M."/>
            <person name="Kuo A."/>
            <person name="Thoen E."/>
            <person name="Andreopoulos B."/>
            <person name="Lu D."/>
            <person name="Skrede I."/>
            <person name="Drula E."/>
            <person name="Henrissat B."/>
            <person name="Morin E."/>
            <person name="Kohler A."/>
            <person name="Barry K."/>
            <person name="LaButti K."/>
            <person name="Morin E."/>
            <person name="Salamov A."/>
            <person name="Lipzen A."/>
            <person name="Mereny Z."/>
            <person name="Hegedus B."/>
            <person name="Baldrian P."/>
            <person name="Stursova M."/>
            <person name="Weitz H."/>
            <person name="Taylor A."/>
            <person name="Grigoriev I.V."/>
            <person name="Nagy L.G."/>
            <person name="Martin F."/>
            <person name="Kauserud H."/>
        </authorList>
    </citation>
    <scope>NUCLEOTIDE SEQUENCE</scope>
    <source>
        <strain evidence="5">CBHHK002</strain>
    </source>
</reference>
<dbReference type="SUPFAM" id="SSF51445">
    <property type="entry name" value="(Trans)glycosidases"/>
    <property type="match status" value="2"/>
</dbReference>
<dbReference type="Pfam" id="PF00933">
    <property type="entry name" value="Glyco_hydro_3"/>
    <property type="match status" value="1"/>
</dbReference>
<dbReference type="InterPro" id="IPR036881">
    <property type="entry name" value="Glyco_hydro_3_C_sf"/>
</dbReference>
<sequence>MFPQSIGLAASLDKNLAYAVGCAIGTEARSIGIHACFSPVLDLGKEPRWGRVQEAWGKDLMLTSHMGVAYASGLSKNAFCRPWKFTRRSECSAFHWAREPPGPDDSSQATVELVADHTVPKSTLKAAARRVLSTKYDLGLFDDPYISDSVDSAALTAAHVPLTLDAAHRSIVLLENPDNILPIKPAEQNLKIIALVGPFSDILNFGDYSGPWGAYPTANSSTLRQAMAAHLASKSPDVSLVSSWGSNTWLYDGQYNIPGYLSVNGVPGGLRETPNRDWGLYPPLGRGKERRVLHAPAPSFVCGAPSLAPGAASYSSQSHSDRRRDTRHDIRSDAFNSLALPPSPNAYASSTITTGSRPVSLPTSNARPALRTSFGPALRTSAPALPAHFECAPAHFESSPAHFEHMHPHFERPSPALRTPVAPQFEHPSPRTSNSRLLFFDFECAIRARPFERPPAHF</sequence>
<dbReference type="GO" id="GO:0009251">
    <property type="term" value="P:glucan catabolic process"/>
    <property type="evidence" value="ECO:0007669"/>
    <property type="project" value="TreeGrafter"/>
</dbReference>
<dbReference type="AlphaFoldDB" id="A0AAD7ANC0"/>
<evidence type="ECO:0000256" key="2">
    <source>
        <dbReference type="ARBA" id="ARBA00022801"/>
    </source>
</evidence>
<evidence type="ECO:0000313" key="6">
    <source>
        <dbReference type="Proteomes" id="UP001218218"/>
    </source>
</evidence>
<dbReference type="PANTHER" id="PTHR30620:SF123">
    <property type="entry name" value="BETA-XYLOSIDASE"/>
    <property type="match status" value="1"/>
</dbReference>
<dbReference type="InterPro" id="IPR036962">
    <property type="entry name" value="Glyco_hydro_3_N_sf"/>
</dbReference>
<comment type="similarity">
    <text evidence="1">Belongs to the glycosyl hydrolase 3 family.</text>
</comment>
<organism evidence="5 6">
    <name type="scientific">Mycena albidolilacea</name>
    <dbReference type="NCBI Taxonomy" id="1033008"/>
    <lineage>
        <taxon>Eukaryota</taxon>
        <taxon>Fungi</taxon>
        <taxon>Dikarya</taxon>
        <taxon>Basidiomycota</taxon>
        <taxon>Agaricomycotina</taxon>
        <taxon>Agaricomycetes</taxon>
        <taxon>Agaricomycetidae</taxon>
        <taxon>Agaricales</taxon>
        <taxon>Marasmiineae</taxon>
        <taxon>Mycenaceae</taxon>
        <taxon>Mycena</taxon>
    </lineage>
</organism>
<dbReference type="PRINTS" id="PR00133">
    <property type="entry name" value="GLHYDRLASE3"/>
</dbReference>
<dbReference type="InterPro" id="IPR001764">
    <property type="entry name" value="Glyco_hydro_3_N"/>
</dbReference>
<feature type="domain" description="Glycoside hydrolase family 3 N-terminal" evidence="4">
    <location>
        <begin position="1"/>
        <end position="77"/>
    </location>
</feature>
<evidence type="ECO:0000259" key="4">
    <source>
        <dbReference type="Pfam" id="PF00933"/>
    </source>
</evidence>
<dbReference type="InterPro" id="IPR017853">
    <property type="entry name" value="GH"/>
</dbReference>
<comment type="caution">
    <text evidence="5">The sequence shown here is derived from an EMBL/GenBank/DDBJ whole genome shotgun (WGS) entry which is preliminary data.</text>
</comment>
<evidence type="ECO:0000313" key="5">
    <source>
        <dbReference type="EMBL" id="KAJ7363870.1"/>
    </source>
</evidence>
<evidence type="ECO:0000256" key="3">
    <source>
        <dbReference type="SAM" id="MobiDB-lite"/>
    </source>
</evidence>
<evidence type="ECO:0000256" key="1">
    <source>
        <dbReference type="ARBA" id="ARBA00005336"/>
    </source>
</evidence>
<feature type="region of interest" description="Disordered" evidence="3">
    <location>
        <begin position="335"/>
        <end position="370"/>
    </location>
</feature>
<protein>
    <submittedName>
        <fullName evidence="5">Glycosyl hydrolase family 3 N terminal domain-containing protein</fullName>
    </submittedName>
</protein>
<keyword evidence="2 5" id="KW-0378">Hydrolase</keyword>